<gene>
    <name evidence="1" type="ORF">Thena_1550</name>
</gene>
<dbReference type="AlphaFoldDB" id="M1E5K9"/>
<organism evidence="1 2">
    <name type="scientific">Thermodesulfobium narugense DSM 14796</name>
    <dbReference type="NCBI Taxonomy" id="747365"/>
    <lineage>
        <taxon>Bacteria</taxon>
        <taxon>Pseudomonadati</taxon>
        <taxon>Thermodesulfobiota</taxon>
        <taxon>Thermodesulfobiia</taxon>
        <taxon>Thermodesulfobiales</taxon>
        <taxon>Thermodesulfobiaceae</taxon>
        <taxon>Thermodesulfobium</taxon>
    </lineage>
</organism>
<evidence type="ECO:0000313" key="2">
    <source>
        <dbReference type="Proteomes" id="UP000011765"/>
    </source>
</evidence>
<dbReference type="HOGENOM" id="CLU_2829876_0_0_9"/>
<dbReference type="OrthoDB" id="9861152at2"/>
<dbReference type="STRING" id="747365.Thena_1550"/>
<dbReference type="Proteomes" id="UP000011765">
    <property type="component" value="Chromosome"/>
</dbReference>
<dbReference type="EMBL" id="CP002690">
    <property type="protein sequence ID" value="AEE15162.1"/>
    <property type="molecule type" value="Genomic_DNA"/>
</dbReference>
<name>M1E5K9_9BACT</name>
<dbReference type="KEGG" id="tnr:Thena_1550"/>
<proteinExistence type="predicted"/>
<sequence length="66" mass="7465">MKKLAKKQCKIRWSNVVGIPKCFTIPETGSFSYKTKKGLKVEFIISLEDLEIHNVLAIGKNALKMV</sequence>
<reference evidence="1 2" key="1">
    <citation type="submission" date="2011-04" db="EMBL/GenBank/DDBJ databases">
        <title>The complete genome of Thermodesulfobium narugense DSM 14796.</title>
        <authorList>
            <consortium name="US DOE Joint Genome Institute (JGI-PGF)"/>
            <person name="Lucas S."/>
            <person name="Han J."/>
            <person name="Lapidus A."/>
            <person name="Bruce D."/>
            <person name="Goodwin L."/>
            <person name="Pitluck S."/>
            <person name="Peters L."/>
            <person name="Kyrpides N."/>
            <person name="Mavromatis K."/>
            <person name="Pagani I."/>
            <person name="Ivanova N."/>
            <person name="Ovchinnikova G."/>
            <person name="Zhang X."/>
            <person name="Saunders L."/>
            <person name="Detter J.C."/>
            <person name="Tapia R."/>
            <person name="Han C."/>
            <person name="Land M."/>
            <person name="Hauser L."/>
            <person name="Markowitz V."/>
            <person name="Cheng J.-F."/>
            <person name="Hugenholtz P."/>
            <person name="Woyke T."/>
            <person name="Wu D."/>
            <person name="Spring S."/>
            <person name="Schroeder M."/>
            <person name="Brambilla E."/>
            <person name="Klenk H.-P."/>
            <person name="Eisen J.A."/>
        </authorList>
    </citation>
    <scope>NUCLEOTIDE SEQUENCE [LARGE SCALE GENOMIC DNA]</scope>
    <source>
        <strain evidence="1 2">DSM 14796</strain>
    </source>
</reference>
<dbReference type="RefSeq" id="WP_013756883.1">
    <property type="nucleotide sequence ID" value="NC_015499.1"/>
</dbReference>
<evidence type="ECO:0000313" key="1">
    <source>
        <dbReference type="EMBL" id="AEE15162.1"/>
    </source>
</evidence>
<protein>
    <submittedName>
        <fullName evidence="1">Uncharacterized protein</fullName>
    </submittedName>
</protein>
<accession>M1E5K9</accession>
<keyword evidence="2" id="KW-1185">Reference proteome</keyword>